<proteinExistence type="predicted"/>
<dbReference type="OrthoDB" id="2375545at2759"/>
<dbReference type="AlphaFoldDB" id="A0A8J5XJE9"/>
<dbReference type="EMBL" id="JAGTXO010000010">
    <property type="protein sequence ID" value="KAG8465447.1"/>
    <property type="molecule type" value="Genomic_DNA"/>
</dbReference>
<evidence type="ECO:0000256" key="1">
    <source>
        <dbReference type="ARBA" id="ARBA00022801"/>
    </source>
</evidence>
<dbReference type="InterPro" id="IPR027417">
    <property type="entry name" value="P-loop_NTPase"/>
</dbReference>
<name>A0A8J5XJE9_DIALT</name>
<keyword evidence="3" id="KW-1185">Reference proteome</keyword>
<dbReference type="PANTHER" id="PTHR35372:SF2">
    <property type="entry name" value="SF3 HELICASE DOMAIN-CONTAINING PROTEIN"/>
    <property type="match status" value="1"/>
</dbReference>
<dbReference type="GO" id="GO:0016787">
    <property type="term" value="F:hydrolase activity"/>
    <property type="evidence" value="ECO:0007669"/>
    <property type="project" value="UniProtKB-KW"/>
</dbReference>
<dbReference type="Proteomes" id="UP000751190">
    <property type="component" value="Unassembled WGS sequence"/>
</dbReference>
<accession>A0A8J5XJE9</accession>
<dbReference type="InterPro" id="IPR051620">
    <property type="entry name" value="ORF904-like_C"/>
</dbReference>
<protein>
    <recommendedName>
        <fullName evidence="4">SF3 helicase domain-containing protein</fullName>
    </recommendedName>
</protein>
<evidence type="ECO:0000313" key="2">
    <source>
        <dbReference type="EMBL" id="KAG8465447.1"/>
    </source>
</evidence>
<organism evidence="2 3">
    <name type="scientific">Diacronema lutheri</name>
    <name type="common">Unicellular marine alga</name>
    <name type="synonym">Monochrysis lutheri</name>
    <dbReference type="NCBI Taxonomy" id="2081491"/>
    <lineage>
        <taxon>Eukaryota</taxon>
        <taxon>Haptista</taxon>
        <taxon>Haptophyta</taxon>
        <taxon>Pavlovophyceae</taxon>
        <taxon>Pavlovales</taxon>
        <taxon>Pavlovaceae</taxon>
        <taxon>Diacronema</taxon>
    </lineage>
</organism>
<gene>
    <name evidence="2" type="ORF">KFE25_002754</name>
</gene>
<keyword evidence="1" id="KW-0378">Hydrolase</keyword>
<dbReference type="Gene3D" id="3.40.50.300">
    <property type="entry name" value="P-loop containing nucleotide triphosphate hydrolases"/>
    <property type="match status" value="1"/>
</dbReference>
<dbReference type="PANTHER" id="PTHR35372">
    <property type="entry name" value="ATP BINDING PROTEIN-RELATED"/>
    <property type="match status" value="1"/>
</dbReference>
<evidence type="ECO:0008006" key="4">
    <source>
        <dbReference type="Google" id="ProtNLM"/>
    </source>
</evidence>
<sequence>MRRYVAWWDVEHGGLVRALDSRTDDELRAKGTNPAFRRISLWYQDLETKVTLVAMRVLEQAGMVPRVLCHDGLIAHDHVRSDDDVRALFPACVEAVERELGYVIALELKSLAPTSGLSFEEYVAHKWQLQMPAAPTYDKKLGQIQDREFAEHLIAAKPGLLFKQCIGDDQYAFWSHDGSRWVQGWSQIGGWCAELFPGCPYGASAAGIRRIRDYMTLACPALVKAPVFNRVPNGMVPCAGGVYYDAVKRTSVPIPLDHYVTVLWDRPPPAAESIGEEHMALVRTLVCGILPHDGLRASVVPRLAYDLLTVGNPHKAICFFIGDGDNGKTTLMKIVKTAAVPGWVATTRANNFTGRAGGNEQTDWLAKLDCARIVYTEEPRRGDCGSLDSEWLKELRGDSDVSCRKMYGGEREMPISFSLYFMANHMPQAAHADAALTKSVVICDLPGKFVDDPAAYKNANLSAPWKEYVQPVDKDLKTKFALPGMRSAFMLYFCEEYRTFVLSGRSTFEPVPAEFAKWKDEVALEKDLISEAFYEAYELDPHVLG</sequence>
<comment type="caution">
    <text evidence="2">The sequence shown here is derived from an EMBL/GenBank/DDBJ whole genome shotgun (WGS) entry which is preliminary data.</text>
</comment>
<reference evidence="2" key="1">
    <citation type="submission" date="2021-05" db="EMBL/GenBank/DDBJ databases">
        <title>The genome of the haptophyte Pavlova lutheri (Diacronema luteri, Pavlovales) - a model for lipid biosynthesis in eukaryotic algae.</title>
        <authorList>
            <person name="Hulatt C.J."/>
            <person name="Posewitz M.C."/>
        </authorList>
    </citation>
    <scope>NUCLEOTIDE SEQUENCE</scope>
    <source>
        <strain evidence="2">NIVA-4/92</strain>
    </source>
</reference>
<evidence type="ECO:0000313" key="3">
    <source>
        <dbReference type="Proteomes" id="UP000751190"/>
    </source>
</evidence>